<dbReference type="AlphaFoldDB" id="A0A4S8LQY7"/>
<feature type="compositionally biased region" description="Acidic residues" evidence="7">
    <location>
        <begin position="197"/>
        <end position="206"/>
    </location>
</feature>
<dbReference type="PANTHER" id="PTHR23183:SF0">
    <property type="entry name" value="NUCLEOLAR PROTEIN 14"/>
    <property type="match status" value="1"/>
</dbReference>
<name>A0A4S8LQY7_DENBC</name>
<reference evidence="8 9" key="1">
    <citation type="journal article" date="2019" name="Nat. Ecol. Evol.">
        <title>Megaphylogeny resolves global patterns of mushroom evolution.</title>
        <authorList>
            <person name="Varga T."/>
            <person name="Krizsan K."/>
            <person name="Foldi C."/>
            <person name="Dima B."/>
            <person name="Sanchez-Garcia M."/>
            <person name="Sanchez-Ramirez S."/>
            <person name="Szollosi G.J."/>
            <person name="Szarkandi J.G."/>
            <person name="Papp V."/>
            <person name="Albert L."/>
            <person name="Andreopoulos W."/>
            <person name="Angelini C."/>
            <person name="Antonin V."/>
            <person name="Barry K.W."/>
            <person name="Bougher N.L."/>
            <person name="Buchanan P."/>
            <person name="Buyck B."/>
            <person name="Bense V."/>
            <person name="Catcheside P."/>
            <person name="Chovatia M."/>
            <person name="Cooper J."/>
            <person name="Damon W."/>
            <person name="Desjardin D."/>
            <person name="Finy P."/>
            <person name="Geml J."/>
            <person name="Haridas S."/>
            <person name="Hughes K."/>
            <person name="Justo A."/>
            <person name="Karasinski D."/>
            <person name="Kautmanova I."/>
            <person name="Kiss B."/>
            <person name="Kocsube S."/>
            <person name="Kotiranta H."/>
            <person name="LaButti K.M."/>
            <person name="Lechner B.E."/>
            <person name="Liimatainen K."/>
            <person name="Lipzen A."/>
            <person name="Lukacs Z."/>
            <person name="Mihaltcheva S."/>
            <person name="Morgado L.N."/>
            <person name="Niskanen T."/>
            <person name="Noordeloos M.E."/>
            <person name="Ohm R.A."/>
            <person name="Ortiz-Santana B."/>
            <person name="Ovrebo C."/>
            <person name="Racz N."/>
            <person name="Riley R."/>
            <person name="Savchenko A."/>
            <person name="Shiryaev A."/>
            <person name="Soop K."/>
            <person name="Spirin V."/>
            <person name="Szebenyi C."/>
            <person name="Tomsovsky M."/>
            <person name="Tulloss R.E."/>
            <person name="Uehling J."/>
            <person name="Grigoriev I.V."/>
            <person name="Vagvolgyi C."/>
            <person name="Papp T."/>
            <person name="Martin F.M."/>
            <person name="Miettinen O."/>
            <person name="Hibbett D.S."/>
            <person name="Nagy L.G."/>
        </authorList>
    </citation>
    <scope>NUCLEOTIDE SEQUENCE [LARGE SCALE GENOMIC DNA]</scope>
    <source>
        <strain evidence="8 9">CBS 962.96</strain>
    </source>
</reference>
<dbReference type="InterPro" id="IPR007276">
    <property type="entry name" value="Nop14"/>
</dbReference>
<evidence type="ECO:0000313" key="9">
    <source>
        <dbReference type="Proteomes" id="UP000297245"/>
    </source>
</evidence>
<evidence type="ECO:0000256" key="1">
    <source>
        <dbReference type="ARBA" id="ARBA00004604"/>
    </source>
</evidence>
<feature type="compositionally biased region" description="Basic and acidic residues" evidence="7">
    <location>
        <begin position="869"/>
        <end position="883"/>
    </location>
</feature>
<gene>
    <name evidence="8" type="ORF">K435DRAFT_820638</name>
</gene>
<evidence type="ECO:0000256" key="3">
    <source>
        <dbReference type="ARBA" id="ARBA00022517"/>
    </source>
</evidence>
<dbReference type="PANTHER" id="PTHR23183">
    <property type="entry name" value="NOP14"/>
    <property type="match status" value="1"/>
</dbReference>
<dbReference type="EMBL" id="ML179294">
    <property type="protein sequence ID" value="THU91879.1"/>
    <property type="molecule type" value="Genomic_DNA"/>
</dbReference>
<feature type="compositionally biased region" description="Low complexity" evidence="7">
    <location>
        <begin position="1"/>
        <end position="16"/>
    </location>
</feature>
<feature type="region of interest" description="Disordered" evidence="7">
    <location>
        <begin position="162"/>
        <end position="215"/>
    </location>
</feature>
<feature type="region of interest" description="Disordered" evidence="7">
    <location>
        <begin position="867"/>
        <end position="913"/>
    </location>
</feature>
<evidence type="ECO:0000256" key="2">
    <source>
        <dbReference type="ARBA" id="ARBA00007466"/>
    </source>
</evidence>
<proteinExistence type="inferred from homology"/>
<sequence length="913" mass="103604">MGKGSQLSQLKSSLSQAGITGNPHNSKKRKRTAPQEKKDKEKRAAKLDEIHKKLNPFDTKVTKLKHDVGGRKLKGVSGKPAQSKMAGLEQRRKTLLKEWEERDRAGGILDRRFGENDPTMSLEERMLERFTRERQKGSHGSVFNLEDEDELTHYGQSLSKLDDFDNVGLMDDEDDEDEVGGQIDKDIVRHSHFGGFGDEEEDDEDEPERKKSKAEVMAEVIAKSKEHKIRRQIEREEGENVRHELDEAFDSLRGLLFTSEPDPEILPTSSKKPMVLRIGEEQSPPAALASSKNMVTEASGSPLLVPESLEAKLDYDQQVRALAFDARAKPKDRTKTEEEIALEEKEALETAERRRRKRMLGLDESDEEDQGRGKRKRERGGDDLEDDFDDEEIGWTGLGAGLGEESNDEDEGSEDGIDEDEDEGEDEDDESDESDEEEAEEQEELVGPGKNGPIKKKGSSSGNELPFTFPCPASHEEFLDIVADVDDKDIPTVVQRIRTLHHPSLHPDNKFKLQGLIEVVIDHILYITSPPSPHFQLASSLVIHLEALSRAYPIKAAENFVHKLSIMNKNFKRGLSKGVLDTESKTWPGPAELTLFRIIGAIWPTSDMNHAVISPARILMGAYLGLGRVRTLKDVASGLFLCTLFLQYEQLSQRLVPEIINFLINSILHLGPHGYRDVSELPGSFPSPDFRSECCIPMKIDVKKAKKVKMEKPDLKALLSVDQDTVVDKVNLFGLALELTSRYANLYKGLEAFVELFEPISEILQNLQVNKLGEDLQIRHRTSSDQISRLLKFARESRRPLMLQTHKPIPIPSYVPKFDSTSSSYLRAQDPDRERNEAKKLKREYKKERKSAIRELRKDARFLASVEQTKQKEKDKTYNERMRKVFGSIEGERAEQKAMEREKMKEKKRSGRK</sequence>
<evidence type="ECO:0000313" key="8">
    <source>
        <dbReference type="EMBL" id="THU91879.1"/>
    </source>
</evidence>
<feature type="region of interest" description="Disordered" evidence="7">
    <location>
        <begin position="820"/>
        <end position="850"/>
    </location>
</feature>
<feature type="compositionally biased region" description="Basic and acidic residues" evidence="7">
    <location>
        <begin position="890"/>
        <end position="905"/>
    </location>
</feature>
<dbReference type="GO" id="GO:0030692">
    <property type="term" value="C:Noc4p-Nop14p complex"/>
    <property type="evidence" value="ECO:0007669"/>
    <property type="project" value="TreeGrafter"/>
</dbReference>
<feature type="region of interest" description="Disordered" evidence="7">
    <location>
        <begin position="325"/>
        <end position="463"/>
    </location>
</feature>
<feature type="compositionally biased region" description="Basic and acidic residues" evidence="7">
    <location>
        <begin position="33"/>
        <end position="52"/>
    </location>
</feature>
<feature type="compositionally biased region" description="Basic and acidic residues" evidence="7">
    <location>
        <begin position="326"/>
        <end position="352"/>
    </location>
</feature>
<dbReference type="GO" id="GO:0030490">
    <property type="term" value="P:maturation of SSU-rRNA"/>
    <property type="evidence" value="ECO:0007669"/>
    <property type="project" value="TreeGrafter"/>
</dbReference>
<keyword evidence="5" id="KW-0539">Nucleus</keyword>
<evidence type="ECO:0000256" key="7">
    <source>
        <dbReference type="SAM" id="MobiDB-lite"/>
    </source>
</evidence>
<evidence type="ECO:0000256" key="6">
    <source>
        <dbReference type="ARBA" id="ARBA00024695"/>
    </source>
</evidence>
<feature type="compositionally biased region" description="Acidic residues" evidence="7">
    <location>
        <begin position="170"/>
        <end position="179"/>
    </location>
</feature>
<evidence type="ECO:0000256" key="5">
    <source>
        <dbReference type="ARBA" id="ARBA00023242"/>
    </source>
</evidence>
<feature type="compositionally biased region" description="Acidic residues" evidence="7">
    <location>
        <begin position="383"/>
        <end position="393"/>
    </location>
</feature>
<keyword evidence="3" id="KW-0690">Ribosome biogenesis</keyword>
<keyword evidence="9" id="KW-1185">Reference proteome</keyword>
<dbReference type="Proteomes" id="UP000297245">
    <property type="component" value="Unassembled WGS sequence"/>
</dbReference>
<feature type="compositionally biased region" description="Basic and acidic residues" evidence="7">
    <location>
        <begin position="829"/>
        <end position="850"/>
    </location>
</feature>
<feature type="compositionally biased region" description="Basic and acidic residues" evidence="7">
    <location>
        <begin position="60"/>
        <end position="70"/>
    </location>
</feature>
<organism evidence="8 9">
    <name type="scientific">Dendrothele bispora (strain CBS 962.96)</name>
    <dbReference type="NCBI Taxonomy" id="1314807"/>
    <lineage>
        <taxon>Eukaryota</taxon>
        <taxon>Fungi</taxon>
        <taxon>Dikarya</taxon>
        <taxon>Basidiomycota</taxon>
        <taxon>Agaricomycotina</taxon>
        <taxon>Agaricomycetes</taxon>
        <taxon>Agaricomycetidae</taxon>
        <taxon>Agaricales</taxon>
        <taxon>Agaricales incertae sedis</taxon>
        <taxon>Dendrothele</taxon>
    </lineage>
</organism>
<comment type="function">
    <text evidence="6">Involved in nucleolar processing of pre-18S ribosomal RNA. Has a role in the nuclear export of 40S pre-ribosomal subunit to the cytoplasm.</text>
</comment>
<dbReference type="GO" id="GO:0032040">
    <property type="term" value="C:small-subunit processome"/>
    <property type="evidence" value="ECO:0007669"/>
    <property type="project" value="InterPro"/>
</dbReference>
<feature type="compositionally biased region" description="Acidic residues" evidence="7">
    <location>
        <begin position="405"/>
        <end position="444"/>
    </location>
</feature>
<dbReference type="Pfam" id="PF04147">
    <property type="entry name" value="Nop14"/>
    <property type="match status" value="1"/>
</dbReference>
<evidence type="ECO:0000256" key="4">
    <source>
        <dbReference type="ARBA" id="ARBA00022552"/>
    </source>
</evidence>
<accession>A0A4S8LQY7</accession>
<keyword evidence="4" id="KW-0698">rRNA processing</keyword>
<comment type="subcellular location">
    <subcellularLocation>
        <location evidence="1">Nucleus</location>
        <location evidence="1">Nucleolus</location>
    </subcellularLocation>
</comment>
<comment type="similarity">
    <text evidence="2">Belongs to the NOP14 family.</text>
</comment>
<protein>
    <submittedName>
        <fullName evidence="8">Nop14-like protein</fullName>
    </submittedName>
</protein>
<dbReference type="OrthoDB" id="441771at2759"/>
<feature type="region of interest" description="Disordered" evidence="7">
    <location>
        <begin position="1"/>
        <end position="90"/>
    </location>
</feature>